<gene>
    <name evidence="2" type="ORF">PHMEG_00017361</name>
</gene>
<dbReference type="AlphaFoldDB" id="A0A225VXJ6"/>
<keyword evidence="1" id="KW-0812">Transmembrane</keyword>
<protein>
    <submittedName>
        <fullName evidence="2">Uncharacterized protein</fullName>
    </submittedName>
</protein>
<evidence type="ECO:0000313" key="2">
    <source>
        <dbReference type="EMBL" id="OWZ09864.1"/>
    </source>
</evidence>
<proteinExistence type="predicted"/>
<evidence type="ECO:0000313" key="3">
    <source>
        <dbReference type="Proteomes" id="UP000198211"/>
    </source>
</evidence>
<accession>A0A225VXJ6</accession>
<feature type="transmembrane region" description="Helical" evidence="1">
    <location>
        <begin position="94"/>
        <end position="113"/>
    </location>
</feature>
<comment type="caution">
    <text evidence="2">The sequence shown here is derived from an EMBL/GenBank/DDBJ whole genome shotgun (WGS) entry which is preliminary data.</text>
</comment>
<keyword evidence="1" id="KW-1133">Transmembrane helix</keyword>
<dbReference type="OrthoDB" id="97344at2759"/>
<keyword evidence="1" id="KW-0472">Membrane</keyword>
<keyword evidence="3" id="KW-1185">Reference proteome</keyword>
<sequence>MQELGSKSLHFTENFTVSIRGLCVGISVSVVLVIEALMVGSNVLSSPNLRKPSKTQILSSSEKSKKLYFRTVPTFQMVRVPDTGWLDTECDWKYFVALPTLEVCSFVVLNLLLQREFAFSPLYMYQFAYVLQTQFDLVQMKLLFTALCVLPYNLQHLGKKSIVSLMDFSLRFDWLQSKP</sequence>
<dbReference type="Proteomes" id="UP000198211">
    <property type="component" value="Unassembled WGS sequence"/>
</dbReference>
<name>A0A225VXJ6_9STRA</name>
<organism evidence="2 3">
    <name type="scientific">Phytophthora megakarya</name>
    <dbReference type="NCBI Taxonomy" id="4795"/>
    <lineage>
        <taxon>Eukaryota</taxon>
        <taxon>Sar</taxon>
        <taxon>Stramenopiles</taxon>
        <taxon>Oomycota</taxon>
        <taxon>Peronosporomycetes</taxon>
        <taxon>Peronosporales</taxon>
        <taxon>Peronosporaceae</taxon>
        <taxon>Phytophthora</taxon>
    </lineage>
</organism>
<evidence type="ECO:0000256" key="1">
    <source>
        <dbReference type="SAM" id="Phobius"/>
    </source>
</evidence>
<dbReference type="EMBL" id="NBNE01002638">
    <property type="protein sequence ID" value="OWZ09864.1"/>
    <property type="molecule type" value="Genomic_DNA"/>
</dbReference>
<feature type="transmembrane region" description="Helical" evidence="1">
    <location>
        <begin position="21"/>
        <end position="44"/>
    </location>
</feature>
<reference evidence="3" key="1">
    <citation type="submission" date="2017-03" db="EMBL/GenBank/DDBJ databases">
        <title>Phytopthora megakarya and P. palmivora, two closely related causual agents of cacao black pod achieved similar genome size and gene model numbers by different mechanisms.</title>
        <authorList>
            <person name="Ali S."/>
            <person name="Shao J."/>
            <person name="Larry D.J."/>
            <person name="Kronmiller B."/>
            <person name="Shen D."/>
            <person name="Strem M.D."/>
            <person name="Melnick R.L."/>
            <person name="Guiltinan M.J."/>
            <person name="Tyler B.M."/>
            <person name="Meinhardt L.W."/>
            <person name="Bailey B.A."/>
        </authorList>
    </citation>
    <scope>NUCLEOTIDE SEQUENCE [LARGE SCALE GENOMIC DNA]</scope>
    <source>
        <strain evidence="3">zdho120</strain>
    </source>
</reference>